<gene>
    <name evidence="1" type="ORF">EA655_16960</name>
</gene>
<proteinExistence type="predicted"/>
<reference evidence="1 2" key="1">
    <citation type="submission" date="2019-02" db="EMBL/GenBank/DDBJ databases">
        <title>WGS of Pseudoxanthomonas species novum from clinical isolates.</title>
        <authorList>
            <person name="Bernier A.-M."/>
            <person name="Bernard K."/>
            <person name="Vachon A."/>
        </authorList>
    </citation>
    <scope>NUCLEOTIDE SEQUENCE [LARGE SCALE GENOMIC DNA]</scope>
    <source>
        <strain evidence="1 2">NML130969</strain>
    </source>
</reference>
<organism evidence="1 2">
    <name type="scientific">Pseudoxanthomonas winnipegensis</name>
    <dbReference type="NCBI Taxonomy" id="2480810"/>
    <lineage>
        <taxon>Bacteria</taxon>
        <taxon>Pseudomonadati</taxon>
        <taxon>Pseudomonadota</taxon>
        <taxon>Gammaproteobacteria</taxon>
        <taxon>Lysobacterales</taxon>
        <taxon>Lysobacteraceae</taxon>
        <taxon>Pseudoxanthomonas</taxon>
    </lineage>
</organism>
<dbReference type="AlphaFoldDB" id="A0A4Q8LWU7"/>
<evidence type="ECO:0000313" key="2">
    <source>
        <dbReference type="Proteomes" id="UP000294164"/>
    </source>
</evidence>
<name>A0A4Q8LWU7_9GAMM</name>
<dbReference type="RefSeq" id="WP_130535614.1">
    <property type="nucleotide sequence ID" value="NZ_SHMG01000013.1"/>
</dbReference>
<dbReference type="EMBL" id="SHMG01000013">
    <property type="protein sequence ID" value="TAA36978.1"/>
    <property type="molecule type" value="Genomic_DNA"/>
</dbReference>
<dbReference type="Proteomes" id="UP000294164">
    <property type="component" value="Unassembled WGS sequence"/>
</dbReference>
<comment type="caution">
    <text evidence="1">The sequence shown here is derived from an EMBL/GenBank/DDBJ whole genome shotgun (WGS) entry which is preliminary data.</text>
</comment>
<dbReference type="InterPro" id="IPR025048">
    <property type="entry name" value="DUF3987"/>
</dbReference>
<evidence type="ECO:0000313" key="1">
    <source>
        <dbReference type="EMBL" id="TAA36978.1"/>
    </source>
</evidence>
<dbReference type="OrthoDB" id="8905164at2"/>
<accession>A0A4Q8LWU7</accession>
<sequence>MNTPYLPRAYPIHAMYSVIRDAILEVQHNLKAPDALIAGSFLTAMSIASQGDVDVELPTGQIRPVSLDVLIIADSGERKSATDSIVGAPIYEHDEKVARDHVQAVLAHKADRRLWDAKEASLQRKVVKALDNGTDDDIEQLREELIRHGAREPARPVLSRIVHQNITERPLMESMQGDGKSIAILSDEGEIVLKGGAMNKLGTLNKAWDGATTLTLDRADDSIVVTNPRLTISMMVQERVFREFMNKRGEMARGSGHLARYLVAWPASTQGFRFMSLEEPAWEQLPRFHQRVSELLAAAHARRIAGDNTRKTLAFRQEAKELWVQTQNAIEPRLRQDGDLASIRDFASKSMEITGRVAAILHHFSAQEGNLISKETLERALEVVGWHFQEFLDVFGDRNHEPEQARDVRTLAMYLWRRYWCAGYGVALRNEVRKNGPIRNQGRFEAALHQLQMEDSVRVMHQDAARGKGRLWIHLNGAVFSQVTT</sequence>
<dbReference type="Pfam" id="PF13148">
    <property type="entry name" value="DUF3987"/>
    <property type="match status" value="1"/>
</dbReference>
<protein>
    <submittedName>
        <fullName evidence="1">DUF3987 domain-containing protein</fullName>
    </submittedName>
</protein>